<keyword evidence="3" id="KW-0479">Metal-binding</keyword>
<evidence type="ECO:0000256" key="2">
    <source>
        <dbReference type="ARBA" id="ARBA00008072"/>
    </source>
</evidence>
<comment type="cofactor">
    <cofactor evidence="1">
        <name>Zn(2+)</name>
        <dbReference type="ChEBI" id="CHEBI:29105"/>
    </cofactor>
</comment>
<dbReference type="SUPFAM" id="SSF50129">
    <property type="entry name" value="GroES-like"/>
    <property type="match status" value="1"/>
</dbReference>
<evidence type="ECO:0000313" key="8">
    <source>
        <dbReference type="EMBL" id="AOW27474.1"/>
    </source>
</evidence>
<sequence>MPTQSGYGYVEGYSDIQKFTDIPIPTPKGNEVLLKVEAAGLCLSDPHVLIAGPIESKPPIPLATKFVMGHEIAGSVSAVGEQLVNDPNYKKGARFALQIAKACGMCDSCRKGYDGVCDSSHQAYGLNEDGGFQQYLLVKNLRTLLPIPEGVSFEQAAVTTDSVLTPFHAIQKVRHLLTPTSKVLVQGCGGLGLNAVQILKNYGCYIVASDVKGAVEKLALEYGANEFHTDIGKSKHEPMSFDVIFDFVGIQPTFNNSDKFIKRRGKIVMVGLGRSKLLIPNYKLGIREVEIIFNFGGHSAEQVECMEWVAKGLIKPNVHVADFNSLPQYLEDLANGKLTGRVVFRPNKL</sequence>
<evidence type="ECO:0000256" key="5">
    <source>
        <dbReference type="ARBA" id="ARBA00023002"/>
    </source>
</evidence>
<dbReference type="InterPro" id="IPR013154">
    <property type="entry name" value="ADH-like_N"/>
</dbReference>
<keyword evidence="9" id="KW-1185">Reference proteome</keyword>
<dbReference type="CDD" id="cd08254">
    <property type="entry name" value="hydroxyacyl_CoA_DH"/>
    <property type="match status" value="1"/>
</dbReference>
<dbReference type="SMART" id="SM00829">
    <property type="entry name" value="PKS_ER"/>
    <property type="match status" value="1"/>
</dbReference>
<dbReference type="SUPFAM" id="SSF51735">
    <property type="entry name" value="NAD(P)-binding Rossmann-fold domains"/>
    <property type="match status" value="1"/>
</dbReference>
<evidence type="ECO:0000259" key="6">
    <source>
        <dbReference type="SMART" id="SM00829"/>
    </source>
</evidence>
<keyword evidence="4" id="KW-0862">Zinc</keyword>
<dbReference type="InterPro" id="IPR036291">
    <property type="entry name" value="NAD(P)-bd_dom_sf"/>
</dbReference>
<dbReference type="InParanoid" id="A0A1D8PH67"/>
<dbReference type="CGD" id="CAL0000182046">
    <property type="gene designation" value="orf19.11980"/>
</dbReference>
<dbReference type="GeneID" id="3645464"/>
<dbReference type="Pfam" id="PF00107">
    <property type="entry name" value="ADH_zinc_N"/>
    <property type="match status" value="1"/>
</dbReference>
<dbReference type="SMR" id="A0A1D8PH67"/>
<dbReference type="Proteomes" id="UP000000559">
    <property type="component" value="Chromosome 2"/>
</dbReference>
<dbReference type="GO" id="GO:0046872">
    <property type="term" value="F:metal ion binding"/>
    <property type="evidence" value="ECO:0007669"/>
    <property type="project" value="UniProtKB-KW"/>
</dbReference>
<dbReference type="EMBL" id="CP017624">
    <property type="protein sequence ID" value="AOW27474.1"/>
    <property type="molecule type" value="Genomic_DNA"/>
</dbReference>
<dbReference type="PANTHER" id="PTHR42940">
    <property type="entry name" value="ALCOHOL DEHYDROGENASE 1-RELATED"/>
    <property type="match status" value="1"/>
</dbReference>
<dbReference type="InterPro" id="IPR011032">
    <property type="entry name" value="GroES-like_sf"/>
</dbReference>
<dbReference type="Pfam" id="PF08240">
    <property type="entry name" value="ADH_N"/>
    <property type="match status" value="1"/>
</dbReference>
<proteinExistence type="inferred from homology"/>
<organism evidence="8 9">
    <name type="scientific">Candida albicans (strain SC5314 / ATCC MYA-2876)</name>
    <name type="common">Yeast</name>
    <dbReference type="NCBI Taxonomy" id="237561"/>
    <lineage>
        <taxon>Eukaryota</taxon>
        <taxon>Fungi</taxon>
        <taxon>Dikarya</taxon>
        <taxon>Ascomycota</taxon>
        <taxon>Saccharomycotina</taxon>
        <taxon>Pichiomycetes</taxon>
        <taxon>Debaryomycetaceae</taxon>
        <taxon>Candida/Lodderomyces clade</taxon>
        <taxon>Candida</taxon>
    </lineage>
</organism>
<evidence type="ECO:0000313" key="7">
    <source>
        <dbReference type="CGD" id="CAL0000182046"/>
    </source>
</evidence>
<comment type="similarity">
    <text evidence="2">Belongs to the zinc-containing alcohol dehydrogenase family.</text>
</comment>
<dbReference type="VEuPathDB" id="FungiDB:C2_04480W_A"/>
<reference evidence="8 9" key="3">
    <citation type="journal article" date="2013" name="Genome Biol.">
        <title>Assembly of a phased diploid Candida albicans genome facilitates allele-specific measurements and provides a simple model for repeat and indel structure.</title>
        <authorList>
            <person name="Muzzey D."/>
            <person name="Schwartz K."/>
            <person name="Weissman J.S."/>
            <person name="Sherlock G."/>
        </authorList>
    </citation>
    <scope>NUCLEOTIDE SEQUENCE [LARGE SCALE GENOMIC DNA]</scope>
    <source>
        <strain evidence="9">SC5314 / ATCC MYA-2876</strain>
    </source>
</reference>
<dbReference type="RefSeq" id="XP_712930.2">
    <property type="nucleotide sequence ID" value="XM_707837.2"/>
</dbReference>
<dbReference type="Gene3D" id="3.90.180.10">
    <property type="entry name" value="Medium-chain alcohol dehydrogenases, catalytic domain"/>
    <property type="match status" value="1"/>
</dbReference>
<evidence type="ECO:0000256" key="3">
    <source>
        <dbReference type="ARBA" id="ARBA00022723"/>
    </source>
</evidence>
<evidence type="ECO:0000256" key="1">
    <source>
        <dbReference type="ARBA" id="ARBA00001947"/>
    </source>
</evidence>
<dbReference type="GO" id="GO:0070402">
    <property type="term" value="F:NADPH binding"/>
    <property type="evidence" value="ECO:0000318"/>
    <property type="project" value="GO_Central"/>
</dbReference>
<accession>A0A1D8PH67</accession>
<reference evidence="8 9" key="1">
    <citation type="journal article" date="2004" name="Proc. Natl. Acad. Sci. U.S.A.">
        <title>The diploid genome sequence of Candida albicans.</title>
        <authorList>
            <person name="Jones T."/>
            <person name="Federspiel N.A."/>
            <person name="Chibana H."/>
            <person name="Dungan J."/>
            <person name="Kalman S."/>
            <person name="Magee B.B."/>
            <person name="Newport G."/>
            <person name="Thorstenson Y.R."/>
            <person name="Agabian N."/>
            <person name="Magee P.T."/>
            <person name="Davis R.W."/>
            <person name="Scherer S."/>
        </authorList>
    </citation>
    <scope>NUCLEOTIDE SEQUENCE [LARGE SCALE GENOMIC DNA]</scope>
    <source>
        <strain evidence="9">SC5314 / ATCC MYA-2876</strain>
    </source>
</reference>
<dbReference type="eggNOG" id="KOG0023">
    <property type="taxonomic scope" value="Eukaryota"/>
</dbReference>
<reference evidence="8 9" key="2">
    <citation type="journal article" date="2007" name="Genome Biol.">
        <title>Assembly of the Candida albicans genome into sixteen supercontigs aligned on the eight chromosomes.</title>
        <authorList>
            <person name="van het Hoog M."/>
            <person name="Rast T.J."/>
            <person name="Martchenko M."/>
            <person name="Grindle S."/>
            <person name="Dignard D."/>
            <person name="Hogues H."/>
            <person name="Cuomo C."/>
            <person name="Berriman M."/>
            <person name="Scherer S."/>
            <person name="Magee B.B."/>
            <person name="Whiteway M."/>
            <person name="Chibana H."/>
            <person name="Nantel A."/>
            <person name="Magee P.T."/>
        </authorList>
    </citation>
    <scope>GENOME REANNOTATION</scope>
    <source>
        <strain evidence="9">SC5314 / ATCC MYA-2876</strain>
    </source>
</reference>
<dbReference type="AlphaFoldDB" id="A0A1D8PH67"/>
<evidence type="ECO:0000313" key="9">
    <source>
        <dbReference type="Proteomes" id="UP000000559"/>
    </source>
</evidence>
<gene>
    <name evidence="8" type="ordered locus">CAALFM_C204480WA</name>
    <name evidence="7" type="ordered locus">orf19.11980</name>
</gene>
<dbReference type="OMA" id="CERGHHS"/>
<name>A0A1D8PH67_CANAL</name>
<dbReference type="STRING" id="237561.A0A1D8PH67"/>
<dbReference type="InterPro" id="IPR013149">
    <property type="entry name" value="ADH-like_C"/>
</dbReference>
<dbReference type="Gene3D" id="3.40.50.720">
    <property type="entry name" value="NAD(P)-binding Rossmann-like Domain"/>
    <property type="match status" value="1"/>
</dbReference>
<dbReference type="OrthoDB" id="1879366at2759"/>
<dbReference type="PANTHER" id="PTHR42940:SF8">
    <property type="entry name" value="VACUOLAR PROTEIN SORTING-ASSOCIATED PROTEIN 11"/>
    <property type="match status" value="1"/>
</dbReference>
<evidence type="ECO:0000256" key="4">
    <source>
        <dbReference type="ARBA" id="ARBA00022833"/>
    </source>
</evidence>
<feature type="domain" description="Enoyl reductase (ER)" evidence="6">
    <location>
        <begin position="12"/>
        <end position="344"/>
    </location>
</feature>
<dbReference type="GO" id="GO:0016651">
    <property type="term" value="F:oxidoreductase activity, acting on NAD(P)H"/>
    <property type="evidence" value="ECO:0000318"/>
    <property type="project" value="GO_Central"/>
</dbReference>
<keyword evidence="5" id="KW-0560">Oxidoreductase</keyword>
<dbReference type="InterPro" id="IPR020843">
    <property type="entry name" value="ER"/>
</dbReference>
<dbReference type="KEGG" id="cal:CAALFM_C204480WA"/>
<protein>
    <recommendedName>
        <fullName evidence="6">Enoyl reductase (ER) domain-containing protein</fullName>
    </recommendedName>
</protein>